<organism evidence="3 4">
    <name type="scientific">Pseudonocardia nematodicida</name>
    <dbReference type="NCBI Taxonomy" id="1206997"/>
    <lineage>
        <taxon>Bacteria</taxon>
        <taxon>Bacillati</taxon>
        <taxon>Actinomycetota</taxon>
        <taxon>Actinomycetes</taxon>
        <taxon>Pseudonocardiales</taxon>
        <taxon>Pseudonocardiaceae</taxon>
        <taxon>Pseudonocardia</taxon>
    </lineage>
</organism>
<dbReference type="InterPro" id="IPR006059">
    <property type="entry name" value="SBP"/>
</dbReference>
<keyword evidence="4" id="KW-1185">Reference proteome</keyword>
<feature type="chain" id="PRO_5045964072" evidence="2">
    <location>
        <begin position="22"/>
        <end position="380"/>
    </location>
</feature>
<sequence length="380" mass="39643">MKRTRLSVLAAALTACALLLAGCGGGGGSGAAGSVAEEMLPMPSVDDSDGLVLDGEQVADPALLEAARAGSLAWFTGSGAESAELTAARFTAETGVPVEMTRMPSGKLNERVLSEAGAGRLSADVVLVTDPEIAEGMVDQNVFVPYTGMPVHDQLAGQDDVVWHDGAYYTSYYSAYAFAYNDQAVDPADAPASWNDLLDPAWKGRMGVVNAGAGGTVQGLAAFQEEVLGPDYWSGLAAQEPRIFDTTSVQLEALARGEIEIVTSGFNSTYGAEQAGAPITLVVPEEGVSGTFNMQGLTTAGEDNPAAQLFMNWTWSKSGQEFAAAQGFVGARTDIEQVPSGPYQLPKADDETFVVYTPEQAAQQGADIVARWNQAFGFSG</sequence>
<evidence type="ECO:0000313" key="4">
    <source>
        <dbReference type="Proteomes" id="UP001494902"/>
    </source>
</evidence>
<accession>A0ABV1KHA4</accession>
<gene>
    <name evidence="3" type="ORF">WIS52_21230</name>
</gene>
<feature type="signal peptide" evidence="2">
    <location>
        <begin position="1"/>
        <end position="21"/>
    </location>
</feature>
<protein>
    <submittedName>
        <fullName evidence="3">ABC transporter substrate-binding protein</fullName>
    </submittedName>
</protein>
<evidence type="ECO:0000313" key="3">
    <source>
        <dbReference type="EMBL" id="MEQ3552997.1"/>
    </source>
</evidence>
<dbReference type="Pfam" id="PF13416">
    <property type="entry name" value="SBP_bac_8"/>
    <property type="match status" value="1"/>
</dbReference>
<comment type="caution">
    <text evidence="3">The sequence shown here is derived from an EMBL/GenBank/DDBJ whole genome shotgun (WGS) entry which is preliminary data.</text>
</comment>
<dbReference type="PANTHER" id="PTHR30006:SF2">
    <property type="entry name" value="ABC TRANSPORTER SUBSTRATE-BINDING PROTEIN"/>
    <property type="match status" value="1"/>
</dbReference>
<dbReference type="Gene3D" id="3.40.190.10">
    <property type="entry name" value="Periplasmic binding protein-like II"/>
    <property type="match status" value="2"/>
</dbReference>
<dbReference type="SUPFAM" id="SSF53850">
    <property type="entry name" value="Periplasmic binding protein-like II"/>
    <property type="match status" value="1"/>
</dbReference>
<name>A0ABV1KHA4_9PSEU</name>
<keyword evidence="1 2" id="KW-0732">Signal</keyword>
<evidence type="ECO:0000256" key="2">
    <source>
        <dbReference type="SAM" id="SignalP"/>
    </source>
</evidence>
<dbReference type="Proteomes" id="UP001494902">
    <property type="component" value="Unassembled WGS sequence"/>
</dbReference>
<dbReference type="EMBL" id="JBEDNQ010000009">
    <property type="protein sequence ID" value="MEQ3552997.1"/>
    <property type="molecule type" value="Genomic_DNA"/>
</dbReference>
<dbReference type="PANTHER" id="PTHR30006">
    <property type="entry name" value="THIAMINE-BINDING PERIPLASMIC PROTEIN-RELATED"/>
    <property type="match status" value="1"/>
</dbReference>
<dbReference type="PROSITE" id="PS51257">
    <property type="entry name" value="PROKAR_LIPOPROTEIN"/>
    <property type="match status" value="1"/>
</dbReference>
<dbReference type="RefSeq" id="WP_349300067.1">
    <property type="nucleotide sequence ID" value="NZ_JBEDNQ010000009.1"/>
</dbReference>
<evidence type="ECO:0000256" key="1">
    <source>
        <dbReference type="ARBA" id="ARBA00022729"/>
    </source>
</evidence>
<proteinExistence type="predicted"/>
<reference evidence="3 4" key="1">
    <citation type="submission" date="2024-03" db="EMBL/GenBank/DDBJ databases">
        <title>Draft genome sequence of Pseudonocardia nematodicida JCM 31783.</title>
        <authorList>
            <person name="Butdee W."/>
            <person name="Duangmal K."/>
        </authorList>
    </citation>
    <scope>NUCLEOTIDE SEQUENCE [LARGE SCALE GENOMIC DNA]</scope>
    <source>
        <strain evidence="3 4">JCM 31783</strain>
    </source>
</reference>